<dbReference type="Gene3D" id="1.10.260.40">
    <property type="entry name" value="lambda repressor-like DNA-binding domains"/>
    <property type="match status" value="1"/>
</dbReference>
<dbReference type="RefSeq" id="WP_075359850.1">
    <property type="nucleotide sequence ID" value="NZ_MSRG01000081.1"/>
</dbReference>
<dbReference type="Pfam" id="PF01381">
    <property type="entry name" value="HTH_3"/>
    <property type="match status" value="1"/>
</dbReference>
<name>A0A242ME46_CABSO</name>
<accession>A0A242ME46</accession>
<dbReference type="InterPro" id="IPR010982">
    <property type="entry name" value="Lambda_DNA-bd_dom_sf"/>
</dbReference>
<dbReference type="Proteomes" id="UP000195221">
    <property type="component" value="Unassembled WGS sequence"/>
</dbReference>
<dbReference type="CDD" id="cd00093">
    <property type="entry name" value="HTH_XRE"/>
    <property type="match status" value="1"/>
</dbReference>
<protein>
    <recommendedName>
        <fullName evidence="1">HTH cro/C1-type domain-containing protein</fullName>
    </recommendedName>
</protein>
<organism evidence="2 3">
    <name type="scientific">Caballeronia sordidicola</name>
    <name type="common">Burkholderia sordidicola</name>
    <dbReference type="NCBI Taxonomy" id="196367"/>
    <lineage>
        <taxon>Bacteria</taxon>
        <taxon>Pseudomonadati</taxon>
        <taxon>Pseudomonadota</taxon>
        <taxon>Betaproteobacteria</taxon>
        <taxon>Burkholderiales</taxon>
        <taxon>Burkholderiaceae</taxon>
        <taxon>Caballeronia</taxon>
    </lineage>
</organism>
<dbReference type="SUPFAM" id="SSF47413">
    <property type="entry name" value="lambda repressor-like DNA-binding domains"/>
    <property type="match status" value="1"/>
</dbReference>
<dbReference type="AlphaFoldDB" id="A0A242ME46"/>
<gene>
    <name evidence="2" type="ORF">PAMC26577_30945</name>
</gene>
<dbReference type="GO" id="GO:0003677">
    <property type="term" value="F:DNA binding"/>
    <property type="evidence" value="ECO:0007669"/>
    <property type="project" value="InterPro"/>
</dbReference>
<evidence type="ECO:0000259" key="1">
    <source>
        <dbReference type="Pfam" id="PF01381"/>
    </source>
</evidence>
<evidence type="ECO:0000313" key="3">
    <source>
        <dbReference type="Proteomes" id="UP000195221"/>
    </source>
</evidence>
<sequence length="67" mass="7993">MRLKDYLLKERITQRQFAEKMNPPLHVNHLNRYLNGAVEISVARAVEIEKLTHGKVKPEDWLNWPEK</sequence>
<evidence type="ECO:0000313" key="2">
    <source>
        <dbReference type="EMBL" id="OTP69460.1"/>
    </source>
</evidence>
<comment type="caution">
    <text evidence="2">The sequence shown here is derived from an EMBL/GenBank/DDBJ whole genome shotgun (WGS) entry which is preliminary data.</text>
</comment>
<proteinExistence type="predicted"/>
<dbReference type="EMBL" id="NBTZ01000115">
    <property type="protein sequence ID" value="OTP69460.1"/>
    <property type="molecule type" value="Genomic_DNA"/>
</dbReference>
<dbReference type="InterPro" id="IPR001387">
    <property type="entry name" value="Cro/C1-type_HTH"/>
</dbReference>
<feature type="domain" description="HTH cro/C1-type" evidence="1">
    <location>
        <begin position="3"/>
        <end position="51"/>
    </location>
</feature>
<reference evidence="2 3" key="1">
    <citation type="submission" date="2017-03" db="EMBL/GenBank/DDBJ databases">
        <title>Genome analysis of strain PAMC 26577.</title>
        <authorList>
            <person name="Oh H.-M."/>
            <person name="Yang J.-A."/>
        </authorList>
    </citation>
    <scope>NUCLEOTIDE SEQUENCE [LARGE SCALE GENOMIC DNA]</scope>
    <source>
        <strain evidence="2 3">PAMC 26577</strain>
    </source>
</reference>